<accession>A0A6B8RQS8</accession>
<organism evidence="1 2">
    <name type="scientific">Paenibacillus psychroresistens</name>
    <dbReference type="NCBI Taxonomy" id="1778678"/>
    <lineage>
        <taxon>Bacteria</taxon>
        <taxon>Bacillati</taxon>
        <taxon>Bacillota</taxon>
        <taxon>Bacilli</taxon>
        <taxon>Bacillales</taxon>
        <taxon>Paenibacillaceae</taxon>
        <taxon>Paenibacillus</taxon>
    </lineage>
</organism>
<proteinExistence type="predicted"/>
<gene>
    <name evidence="1" type="ORF">EHS13_24035</name>
</gene>
<keyword evidence="2" id="KW-1185">Reference proteome</keyword>
<dbReference type="Proteomes" id="UP000426246">
    <property type="component" value="Chromosome"/>
</dbReference>
<dbReference type="EMBL" id="CP034235">
    <property type="protein sequence ID" value="QGQ97736.1"/>
    <property type="molecule type" value="Genomic_DNA"/>
</dbReference>
<protein>
    <submittedName>
        <fullName evidence="1">Uncharacterized protein</fullName>
    </submittedName>
</protein>
<dbReference type="KEGG" id="ppsc:EHS13_24035"/>
<dbReference type="AlphaFoldDB" id="A0A6B8RQS8"/>
<evidence type="ECO:0000313" key="1">
    <source>
        <dbReference type="EMBL" id="QGQ97736.1"/>
    </source>
</evidence>
<reference evidence="2" key="1">
    <citation type="submission" date="2018-11" db="EMBL/GenBank/DDBJ databases">
        <title>Complete genome sequence of Paenibacillus sp. ML311-T8.</title>
        <authorList>
            <person name="Nam Y.-D."/>
            <person name="Kang J."/>
            <person name="Chung W.-H."/>
            <person name="Park Y.S."/>
        </authorList>
    </citation>
    <scope>NUCLEOTIDE SEQUENCE [LARGE SCALE GENOMIC DNA]</scope>
    <source>
        <strain evidence="2">ML311-T8</strain>
    </source>
</reference>
<name>A0A6B8RQS8_9BACL</name>
<evidence type="ECO:0000313" key="2">
    <source>
        <dbReference type="Proteomes" id="UP000426246"/>
    </source>
</evidence>
<sequence length="132" mass="14964">MQVSFLRLAGNSLIIYLNCQPGEKDSGASVWLEPTWHFRNAKEVITGSRQAQTEDTMEHEAISHKLGSMALKRIRCVTIESGSNDITIELDDGLSIKTFVSDPTDEESWNVKYHERKIKIIGNPMKITKHSY</sequence>